<reference evidence="2 3" key="1">
    <citation type="journal article" date="2025" name="Microbiol. Resour. Announc.">
        <title>Draft genome sequences for Neonectria magnoliae and Neonectria punicea, canker pathogens of Liriodendron tulipifera and Acer saccharum in West Virginia.</title>
        <authorList>
            <person name="Petronek H.M."/>
            <person name="Kasson M.T."/>
            <person name="Metheny A.M."/>
            <person name="Stauder C.M."/>
            <person name="Lovett B."/>
            <person name="Lynch S.C."/>
            <person name="Garnas J.R."/>
            <person name="Kasson L.R."/>
            <person name="Stajich J.E."/>
        </authorList>
    </citation>
    <scope>NUCLEOTIDE SEQUENCE [LARGE SCALE GENOMIC DNA]</scope>
    <source>
        <strain evidence="2 3">NRRL 64651</strain>
    </source>
</reference>
<organism evidence="2 3">
    <name type="scientific">Neonectria magnoliae</name>
    <dbReference type="NCBI Taxonomy" id="2732573"/>
    <lineage>
        <taxon>Eukaryota</taxon>
        <taxon>Fungi</taxon>
        <taxon>Dikarya</taxon>
        <taxon>Ascomycota</taxon>
        <taxon>Pezizomycotina</taxon>
        <taxon>Sordariomycetes</taxon>
        <taxon>Hypocreomycetidae</taxon>
        <taxon>Hypocreales</taxon>
        <taxon>Nectriaceae</taxon>
        <taxon>Neonectria</taxon>
    </lineage>
</organism>
<evidence type="ECO:0000256" key="1">
    <source>
        <dbReference type="SAM" id="MobiDB-lite"/>
    </source>
</evidence>
<keyword evidence="3" id="KW-1185">Reference proteome</keyword>
<dbReference type="EMBL" id="JAZAVK010000296">
    <property type="protein sequence ID" value="KAK7414535.1"/>
    <property type="molecule type" value="Genomic_DNA"/>
</dbReference>
<accession>A0ABR1H0A6</accession>
<dbReference type="Proteomes" id="UP001498421">
    <property type="component" value="Unassembled WGS sequence"/>
</dbReference>
<proteinExistence type="predicted"/>
<sequence length="109" mass="12115">MSHISGAKAHQSHNVAAHTNVLSVAFYAGKTRVVSGHIHDDGTVDYSKGQGSQAEASSSRSGFETGLTWQVNAANQAEYWDGTQWQHGEWSDEHQLWIAYYNGAWYAWM</sequence>
<feature type="compositionally biased region" description="Polar residues" evidence="1">
    <location>
        <begin position="49"/>
        <end position="63"/>
    </location>
</feature>
<evidence type="ECO:0000313" key="3">
    <source>
        <dbReference type="Proteomes" id="UP001498421"/>
    </source>
</evidence>
<feature type="region of interest" description="Disordered" evidence="1">
    <location>
        <begin position="44"/>
        <end position="63"/>
    </location>
</feature>
<gene>
    <name evidence="2" type="ORF">QQZ08_012532</name>
</gene>
<name>A0ABR1H0A6_9HYPO</name>
<protein>
    <submittedName>
        <fullName evidence="2">Uncharacterized protein</fullName>
    </submittedName>
</protein>
<evidence type="ECO:0000313" key="2">
    <source>
        <dbReference type="EMBL" id="KAK7414535.1"/>
    </source>
</evidence>
<comment type="caution">
    <text evidence="2">The sequence shown here is derived from an EMBL/GenBank/DDBJ whole genome shotgun (WGS) entry which is preliminary data.</text>
</comment>